<feature type="binding site" evidence="8">
    <location>
        <position position="145"/>
    </location>
    <ligand>
        <name>[4Fe-4S] cluster</name>
        <dbReference type="ChEBI" id="CHEBI:49883"/>
        <label>2</label>
        <note>4Fe-4S-S-AdoMet</note>
    </ligand>
</feature>
<comment type="caution">
    <text evidence="12">The sequence shown here is derived from an EMBL/GenBank/DDBJ whole genome shotgun (WGS) entry which is preliminary data.</text>
</comment>
<evidence type="ECO:0000256" key="1">
    <source>
        <dbReference type="ARBA" id="ARBA00022485"/>
    </source>
</evidence>
<dbReference type="InterPro" id="IPR023404">
    <property type="entry name" value="rSAM_horseshoe"/>
</dbReference>
<dbReference type="InterPro" id="IPR038135">
    <property type="entry name" value="Methylthiotransferase_N_sf"/>
</dbReference>
<dbReference type="InterPro" id="IPR005840">
    <property type="entry name" value="Ribosomal_uS12_MeSTrfase_RimO"/>
</dbReference>
<dbReference type="InterPro" id="IPR007197">
    <property type="entry name" value="rSAM"/>
</dbReference>
<dbReference type="SMART" id="SM00729">
    <property type="entry name" value="Elp3"/>
    <property type="match status" value="1"/>
</dbReference>
<comment type="similarity">
    <text evidence="8">Belongs to the methylthiotransferase family. RimO subfamily.</text>
</comment>
<evidence type="ECO:0000313" key="12">
    <source>
        <dbReference type="EMBL" id="MBB5184639.1"/>
    </source>
</evidence>
<dbReference type="HAMAP" id="MF_01865">
    <property type="entry name" value="MTTase_RimO"/>
    <property type="match status" value="1"/>
</dbReference>
<dbReference type="SFLD" id="SFLDS00029">
    <property type="entry name" value="Radical_SAM"/>
    <property type="match status" value="1"/>
</dbReference>
<feature type="binding site" evidence="8">
    <location>
        <position position="149"/>
    </location>
    <ligand>
        <name>[4Fe-4S] cluster</name>
        <dbReference type="ChEBI" id="CHEBI:49883"/>
        <label>2</label>
        <note>4Fe-4S-S-AdoMet</note>
    </ligand>
</feature>
<evidence type="ECO:0000313" key="13">
    <source>
        <dbReference type="Proteomes" id="UP000521313"/>
    </source>
</evidence>
<keyword evidence="1 8" id="KW-0004">4Fe-4S</keyword>
<keyword evidence="12" id="KW-0687">Ribonucleoprotein</keyword>
<evidence type="ECO:0000256" key="4">
    <source>
        <dbReference type="ARBA" id="ARBA00022691"/>
    </source>
</evidence>
<feature type="domain" description="TRAM" evidence="9">
    <location>
        <begin position="364"/>
        <end position="433"/>
    </location>
</feature>
<dbReference type="Proteomes" id="UP000521313">
    <property type="component" value="Unassembled WGS sequence"/>
</dbReference>
<dbReference type="InterPro" id="IPR058240">
    <property type="entry name" value="rSAM_sf"/>
</dbReference>
<dbReference type="GO" id="GO:0046872">
    <property type="term" value="F:metal ion binding"/>
    <property type="evidence" value="ECO:0007669"/>
    <property type="project" value="UniProtKB-KW"/>
</dbReference>
<dbReference type="PROSITE" id="PS51449">
    <property type="entry name" value="MTTASE_N"/>
    <property type="match status" value="1"/>
</dbReference>
<feature type="binding site" evidence="8">
    <location>
        <position position="10"/>
    </location>
    <ligand>
        <name>[4Fe-4S] cluster</name>
        <dbReference type="ChEBI" id="CHEBI:49883"/>
        <label>1</label>
    </ligand>
</feature>
<keyword evidence="2 8" id="KW-0963">Cytoplasm</keyword>
<dbReference type="SFLD" id="SFLDG01061">
    <property type="entry name" value="methylthiotransferase"/>
    <property type="match status" value="1"/>
</dbReference>
<dbReference type="SUPFAM" id="SSF102114">
    <property type="entry name" value="Radical SAM enzymes"/>
    <property type="match status" value="1"/>
</dbReference>
<dbReference type="EMBL" id="JACHHD010000005">
    <property type="protein sequence ID" value="MBB5184639.1"/>
    <property type="molecule type" value="Genomic_DNA"/>
</dbReference>
<evidence type="ECO:0000256" key="7">
    <source>
        <dbReference type="ARBA" id="ARBA00023014"/>
    </source>
</evidence>
<reference evidence="12 13" key="1">
    <citation type="submission" date="2020-08" db="EMBL/GenBank/DDBJ databases">
        <title>Genomic Encyclopedia of Type Strains, Phase IV (KMG-IV): sequencing the most valuable type-strain genomes for metagenomic binning, comparative biology and taxonomic classification.</title>
        <authorList>
            <person name="Goeker M."/>
        </authorList>
    </citation>
    <scope>NUCLEOTIDE SEQUENCE [LARGE SCALE GENOMIC DNA]</scope>
    <source>
        <strain evidence="12 13">DSM 26963</strain>
    </source>
</reference>
<keyword evidence="6 8" id="KW-0408">Iron</keyword>
<evidence type="ECO:0000256" key="2">
    <source>
        <dbReference type="ARBA" id="ARBA00022490"/>
    </source>
</evidence>
<dbReference type="PROSITE" id="PS50926">
    <property type="entry name" value="TRAM"/>
    <property type="match status" value="1"/>
</dbReference>
<dbReference type="InterPro" id="IPR005839">
    <property type="entry name" value="Methylthiotransferase"/>
</dbReference>
<comment type="function">
    <text evidence="8">Catalyzes the methylthiolation of an aspartic acid residue of ribosomal protein uS12.</text>
</comment>
<evidence type="ECO:0000259" key="10">
    <source>
        <dbReference type="PROSITE" id="PS51449"/>
    </source>
</evidence>
<dbReference type="PANTHER" id="PTHR43837">
    <property type="entry name" value="RIBOSOMAL PROTEIN S12 METHYLTHIOTRANSFERASE RIMO"/>
    <property type="match status" value="1"/>
</dbReference>
<dbReference type="GO" id="GO:0035599">
    <property type="term" value="F:aspartic acid methylthiotransferase activity"/>
    <property type="evidence" value="ECO:0007669"/>
    <property type="project" value="TreeGrafter"/>
</dbReference>
<dbReference type="FunFam" id="3.80.30.20:FF:000001">
    <property type="entry name" value="tRNA-2-methylthio-N(6)-dimethylallyladenosine synthase 2"/>
    <property type="match status" value="1"/>
</dbReference>
<feature type="domain" description="MTTase N-terminal" evidence="10">
    <location>
        <begin position="1"/>
        <end position="116"/>
    </location>
</feature>
<dbReference type="AlphaFoldDB" id="A0A7W8D298"/>
<feature type="binding site" evidence="8">
    <location>
        <position position="46"/>
    </location>
    <ligand>
        <name>[4Fe-4S] cluster</name>
        <dbReference type="ChEBI" id="CHEBI:49883"/>
        <label>1</label>
    </ligand>
</feature>
<feature type="domain" description="Radical SAM core" evidence="11">
    <location>
        <begin position="131"/>
        <end position="362"/>
    </location>
</feature>
<keyword evidence="4 8" id="KW-0949">S-adenosyl-L-methionine</keyword>
<dbReference type="InterPro" id="IPR006638">
    <property type="entry name" value="Elp3/MiaA/NifB-like_rSAM"/>
</dbReference>
<dbReference type="GO" id="GO:0103039">
    <property type="term" value="F:protein methylthiotransferase activity"/>
    <property type="evidence" value="ECO:0007669"/>
    <property type="project" value="UniProtKB-EC"/>
</dbReference>
<dbReference type="Gene3D" id="3.80.30.20">
    <property type="entry name" value="tm_1862 like domain"/>
    <property type="match status" value="1"/>
</dbReference>
<dbReference type="GO" id="GO:0005840">
    <property type="term" value="C:ribosome"/>
    <property type="evidence" value="ECO:0007669"/>
    <property type="project" value="UniProtKB-KW"/>
</dbReference>
<dbReference type="SFLD" id="SFLDF00274">
    <property type="entry name" value="ribosomal_protein_S12_methylth"/>
    <property type="match status" value="1"/>
</dbReference>
<evidence type="ECO:0000256" key="3">
    <source>
        <dbReference type="ARBA" id="ARBA00022679"/>
    </source>
</evidence>
<evidence type="ECO:0000259" key="11">
    <source>
        <dbReference type="PROSITE" id="PS51918"/>
    </source>
</evidence>
<sequence length="434" mass="49508">MKIGFVSLGCCKNLVDSEEIMGMLQANGHQIVAEPSQADAIIINTCGFIEPAKEESIATIFEMAQYKKKHLKKLIVCGCLAQRYTDALTTEIPEIDAVIPIRDYGQFAKRLQSLLGEGFTKEMDPDQRVLSSMPYRAYLKISDGCSNHCTYCAIPLIRGDQVSKTMEEVLVEARHLVQLGVKELTLIAQDTTKYGLDNYGSLKLADLIRKVDQIEGLHWVRILYMYPDEIDDELLTAMKESSKVLPYFDIPMQHANARMLRAMNRRSTKEEVQKLVSKIRNMFEEPTLRTTMIVGFPSETEEEFEELVDFIQEIQWDRMGAFTYSKEEDTPAYDLPDSIEPQVAQRRLERLMQIQEEISSQKNKQKIGQVLEVLVEEKEALRNRYRGRSKADAPDEVDGQVIFTSEKDLEIGSFVLVQITEAKTFDLMGICLES</sequence>
<comment type="catalytic activity">
    <reaction evidence="8">
        <text>L-aspartate(89)-[ribosomal protein uS12]-hydrogen + (sulfur carrier)-SH + AH2 + 2 S-adenosyl-L-methionine = 3-methylsulfanyl-L-aspartate(89)-[ribosomal protein uS12]-hydrogen + (sulfur carrier)-H + 5'-deoxyadenosine + L-methionine + A + S-adenosyl-L-homocysteine + 2 H(+)</text>
        <dbReference type="Rhea" id="RHEA:37087"/>
        <dbReference type="Rhea" id="RHEA-COMP:10460"/>
        <dbReference type="Rhea" id="RHEA-COMP:10461"/>
        <dbReference type="Rhea" id="RHEA-COMP:14737"/>
        <dbReference type="Rhea" id="RHEA-COMP:14739"/>
        <dbReference type="ChEBI" id="CHEBI:13193"/>
        <dbReference type="ChEBI" id="CHEBI:15378"/>
        <dbReference type="ChEBI" id="CHEBI:17319"/>
        <dbReference type="ChEBI" id="CHEBI:17499"/>
        <dbReference type="ChEBI" id="CHEBI:29917"/>
        <dbReference type="ChEBI" id="CHEBI:29961"/>
        <dbReference type="ChEBI" id="CHEBI:57844"/>
        <dbReference type="ChEBI" id="CHEBI:57856"/>
        <dbReference type="ChEBI" id="CHEBI:59789"/>
        <dbReference type="ChEBI" id="CHEBI:64428"/>
        <dbReference type="ChEBI" id="CHEBI:73599"/>
        <dbReference type="EC" id="2.8.4.4"/>
    </reaction>
</comment>
<dbReference type="GO" id="GO:0140101">
    <property type="term" value="F:catalytic activity, acting on a tRNA"/>
    <property type="evidence" value="ECO:0007669"/>
    <property type="project" value="UniProtKB-ARBA"/>
</dbReference>
<dbReference type="Pfam" id="PF00919">
    <property type="entry name" value="UPF0004"/>
    <property type="match status" value="1"/>
</dbReference>
<dbReference type="PROSITE" id="PS01278">
    <property type="entry name" value="MTTASE_RADICAL"/>
    <property type="match status" value="1"/>
</dbReference>
<organism evidence="12 13">
    <name type="scientific">Faecalicoccus acidiformans</name>
    <dbReference type="NCBI Taxonomy" id="915173"/>
    <lineage>
        <taxon>Bacteria</taxon>
        <taxon>Bacillati</taxon>
        <taxon>Bacillota</taxon>
        <taxon>Erysipelotrichia</taxon>
        <taxon>Erysipelotrichales</taxon>
        <taxon>Erysipelotrichaceae</taxon>
        <taxon>Faecalicoccus</taxon>
    </lineage>
</organism>
<dbReference type="Gene3D" id="3.40.50.12160">
    <property type="entry name" value="Methylthiotransferase, N-terminal domain"/>
    <property type="match status" value="1"/>
</dbReference>
<evidence type="ECO:0000259" key="9">
    <source>
        <dbReference type="PROSITE" id="PS50926"/>
    </source>
</evidence>
<dbReference type="Pfam" id="PF18693">
    <property type="entry name" value="TRAM_2"/>
    <property type="match status" value="1"/>
</dbReference>
<dbReference type="EC" id="2.8.4.4" evidence="8"/>
<gene>
    <name evidence="8" type="primary">rimO</name>
    <name evidence="12" type="ORF">HNQ43_000680</name>
</gene>
<keyword evidence="7 8" id="KW-0411">Iron-sulfur</keyword>
<dbReference type="GO" id="GO:0005829">
    <property type="term" value="C:cytosol"/>
    <property type="evidence" value="ECO:0007669"/>
    <property type="project" value="TreeGrafter"/>
</dbReference>
<keyword evidence="5 8" id="KW-0479">Metal-binding</keyword>
<dbReference type="InterPro" id="IPR002792">
    <property type="entry name" value="TRAM_dom"/>
</dbReference>
<protein>
    <recommendedName>
        <fullName evidence="8">Ribosomal protein uS12 methylthiotransferase RimO</fullName>
        <shortName evidence="8">uS12 MTTase</shortName>
        <shortName evidence="8">uS12 methylthiotransferase</shortName>
        <ecNumber evidence="8">2.8.4.4</ecNumber>
    </recommendedName>
    <alternativeName>
        <fullName evidence="8">Ribosomal protein uS12 (aspartate-C(3))-methylthiotransferase</fullName>
    </alternativeName>
    <alternativeName>
        <fullName evidence="8">Ribosome maturation factor RimO</fullName>
    </alternativeName>
</protein>
<proteinExistence type="inferred from homology"/>
<name>A0A7W8D298_9FIRM</name>
<keyword evidence="12" id="KW-0689">Ribosomal protein</keyword>
<feature type="binding site" evidence="8">
    <location>
        <position position="152"/>
    </location>
    <ligand>
        <name>[4Fe-4S] cluster</name>
        <dbReference type="ChEBI" id="CHEBI:49883"/>
        <label>2</label>
        <note>4Fe-4S-S-AdoMet</note>
    </ligand>
</feature>
<dbReference type="PANTHER" id="PTHR43837:SF1">
    <property type="entry name" value="RIBOSOMAL PROTEIN US12 METHYLTHIOTRANSFERASE RIMO"/>
    <property type="match status" value="1"/>
</dbReference>
<accession>A0A7W8D298</accession>
<dbReference type="SFLD" id="SFLDG01082">
    <property type="entry name" value="B12-binding_domain_containing"/>
    <property type="match status" value="1"/>
</dbReference>
<evidence type="ECO:0000256" key="6">
    <source>
        <dbReference type="ARBA" id="ARBA00023004"/>
    </source>
</evidence>
<feature type="binding site" evidence="8">
    <location>
        <position position="79"/>
    </location>
    <ligand>
        <name>[4Fe-4S] cluster</name>
        <dbReference type="ChEBI" id="CHEBI:49883"/>
        <label>1</label>
    </ligand>
</feature>
<evidence type="ECO:0000256" key="5">
    <source>
        <dbReference type="ARBA" id="ARBA00022723"/>
    </source>
</evidence>
<dbReference type="InterPro" id="IPR012340">
    <property type="entry name" value="NA-bd_OB-fold"/>
</dbReference>
<dbReference type="InterPro" id="IPR013848">
    <property type="entry name" value="Methylthiotransferase_N"/>
</dbReference>
<dbReference type="GO" id="GO:0035600">
    <property type="term" value="P:tRNA methylthiolation"/>
    <property type="evidence" value="ECO:0007669"/>
    <property type="project" value="UniProtKB-ARBA"/>
</dbReference>
<dbReference type="NCBIfam" id="TIGR00089">
    <property type="entry name" value="MiaB/RimO family radical SAM methylthiotransferase"/>
    <property type="match status" value="1"/>
</dbReference>
<evidence type="ECO:0000256" key="8">
    <source>
        <dbReference type="HAMAP-Rule" id="MF_01865"/>
    </source>
</evidence>
<dbReference type="Gene3D" id="2.40.50.140">
    <property type="entry name" value="Nucleic acid-binding proteins"/>
    <property type="match status" value="1"/>
</dbReference>
<comment type="cofactor">
    <cofactor evidence="8">
        <name>[4Fe-4S] cluster</name>
        <dbReference type="ChEBI" id="CHEBI:49883"/>
    </cofactor>
    <text evidence="8">Binds 2 [4Fe-4S] clusters. One cluster is coordinated with 3 cysteines and an exchangeable S-adenosyl-L-methionine.</text>
</comment>
<dbReference type="PROSITE" id="PS51918">
    <property type="entry name" value="RADICAL_SAM"/>
    <property type="match status" value="1"/>
</dbReference>
<comment type="subcellular location">
    <subcellularLocation>
        <location evidence="8">Cytoplasm</location>
    </subcellularLocation>
</comment>
<keyword evidence="3 8" id="KW-0808">Transferase</keyword>
<dbReference type="NCBIfam" id="TIGR01125">
    <property type="entry name" value="30S ribosomal protein S12 methylthiotransferase RimO"/>
    <property type="match status" value="1"/>
</dbReference>
<dbReference type="GO" id="GO:0051539">
    <property type="term" value="F:4 iron, 4 sulfur cluster binding"/>
    <property type="evidence" value="ECO:0007669"/>
    <property type="project" value="UniProtKB-UniRule"/>
</dbReference>
<dbReference type="Pfam" id="PF04055">
    <property type="entry name" value="Radical_SAM"/>
    <property type="match status" value="1"/>
</dbReference>
<dbReference type="RefSeq" id="WP_183374771.1">
    <property type="nucleotide sequence ID" value="NZ_CALVCN010000048.1"/>
</dbReference>
<dbReference type="InterPro" id="IPR020612">
    <property type="entry name" value="Methylthiotransferase_CS"/>
</dbReference>